<dbReference type="Proteomes" id="UP000033188">
    <property type="component" value="Chromosome 3"/>
</dbReference>
<reference evidence="3" key="1">
    <citation type="journal article" date="2014" name="Nucleic Acids Res.">
        <title>The evolutionary dynamics of variant antigen genes in Babesia reveal a history of genomic innovation underlying host-parasite interaction.</title>
        <authorList>
            <person name="Jackson A.P."/>
            <person name="Otto T.D."/>
            <person name="Darby A."/>
            <person name="Ramaprasad A."/>
            <person name="Xia D."/>
            <person name="Echaide I.E."/>
            <person name="Farber M."/>
            <person name="Gahlot S."/>
            <person name="Gamble J."/>
            <person name="Gupta D."/>
            <person name="Gupta Y."/>
            <person name="Jackson L."/>
            <person name="Malandrin L."/>
            <person name="Malas T.B."/>
            <person name="Moussa E."/>
            <person name="Nair M."/>
            <person name="Reid A.J."/>
            <person name="Sanders M."/>
            <person name="Sharma J."/>
            <person name="Tracey A."/>
            <person name="Quail M.A."/>
            <person name="Weir W."/>
            <person name="Wastling J.M."/>
            <person name="Hall N."/>
            <person name="Willadsen P."/>
            <person name="Lingelbach K."/>
            <person name="Shiels B."/>
            <person name="Tait A."/>
            <person name="Berriman M."/>
            <person name="Allred D.R."/>
            <person name="Pain A."/>
        </authorList>
    </citation>
    <scope>NUCLEOTIDE SEQUENCE [LARGE SCALE GENOMIC DNA]</scope>
    <source>
        <strain evidence="3">Bond</strain>
    </source>
</reference>
<keyword evidence="3" id="KW-1185">Reference proteome</keyword>
<gene>
    <name evidence="2" type="ORF">BBBOND_0310160</name>
</gene>
<dbReference type="OMA" id="KFTIEWG"/>
<organism evidence="2 3">
    <name type="scientific">Babesia bigemina</name>
    <dbReference type="NCBI Taxonomy" id="5866"/>
    <lineage>
        <taxon>Eukaryota</taxon>
        <taxon>Sar</taxon>
        <taxon>Alveolata</taxon>
        <taxon>Apicomplexa</taxon>
        <taxon>Aconoidasida</taxon>
        <taxon>Piroplasmida</taxon>
        <taxon>Babesiidae</taxon>
        <taxon>Babesia</taxon>
    </lineage>
</organism>
<dbReference type="EMBL" id="LK391709">
    <property type="protein sequence ID" value="CDR97113.1"/>
    <property type="molecule type" value="Genomic_DNA"/>
</dbReference>
<dbReference type="GO" id="GO:0006368">
    <property type="term" value="P:transcription elongation by RNA polymerase II"/>
    <property type="evidence" value="ECO:0007669"/>
    <property type="project" value="InterPro"/>
</dbReference>
<evidence type="ECO:0000313" key="2">
    <source>
        <dbReference type="EMBL" id="CDR97113.1"/>
    </source>
</evidence>
<dbReference type="GO" id="GO:0016593">
    <property type="term" value="C:Cdc73/Paf1 complex"/>
    <property type="evidence" value="ECO:0007669"/>
    <property type="project" value="InterPro"/>
</dbReference>
<evidence type="ECO:0000256" key="1">
    <source>
        <dbReference type="SAM" id="MobiDB-lite"/>
    </source>
</evidence>
<protein>
    <submittedName>
        <fullName evidence="2">Uncharacterized protein</fullName>
    </submittedName>
</protein>
<feature type="compositionally biased region" description="Basic and acidic residues" evidence="1">
    <location>
        <begin position="1"/>
        <end position="11"/>
    </location>
</feature>
<dbReference type="RefSeq" id="XP_012769299.1">
    <property type="nucleotide sequence ID" value="XM_012913845.1"/>
</dbReference>
<proteinExistence type="predicted"/>
<dbReference type="AlphaFoldDB" id="A0A061D993"/>
<dbReference type="GeneID" id="24565654"/>
<sequence length="271" mass="30838">MANDDLEHGLFEDSEESSVEDNTAPYLTTVEDPPTQEFAAPAAEAVAALEVKPEPVTRKVINKTIPSSAYPVRDHHLVICKFPLAVSMSASPFTEMEERQRLRQNPKLLEEPQSSENAAMMRWRFGQAPEGDSEPFGVLETNTHFVEWDDGTFTLFVGKTPFNVDYRSETVFLLEDSRPDLKPVHAVITDRLQMKFSNILKNKFTRSKDVGAKRQRMTLTSIADAVSSKISLQRHRIMVRENERFRRIQQSTTYGPRGLTRQFLESDSDSQ</sequence>
<name>A0A061D993_BABBI</name>
<accession>A0A061D993</accession>
<dbReference type="VEuPathDB" id="PiroplasmaDB:BBBOND_0310160"/>
<evidence type="ECO:0000313" key="3">
    <source>
        <dbReference type="Proteomes" id="UP000033188"/>
    </source>
</evidence>
<dbReference type="InterPro" id="IPR007149">
    <property type="entry name" value="Leo1"/>
</dbReference>
<dbReference type="KEGG" id="bbig:BBBOND_0310160"/>
<dbReference type="Pfam" id="PF04004">
    <property type="entry name" value="Leo1"/>
    <property type="match status" value="1"/>
</dbReference>
<feature type="region of interest" description="Disordered" evidence="1">
    <location>
        <begin position="1"/>
        <end position="29"/>
    </location>
</feature>
<dbReference type="OrthoDB" id="364112at2759"/>